<dbReference type="InterPro" id="IPR045038">
    <property type="entry name" value="AIG2-like"/>
</dbReference>
<dbReference type="SUPFAM" id="SSF110857">
    <property type="entry name" value="Gamma-glutamyl cyclotransferase-like"/>
    <property type="match status" value="1"/>
</dbReference>
<dbReference type="AlphaFoldDB" id="C8X5G6"/>
<keyword evidence="1" id="KW-0808">Transferase</keyword>
<dbReference type="OrthoDB" id="279154at2"/>
<dbReference type="Pfam" id="PF06094">
    <property type="entry name" value="GGACT"/>
    <property type="match status" value="1"/>
</dbReference>
<keyword evidence="5" id="KW-1185">Reference proteome</keyword>
<evidence type="ECO:0000313" key="4">
    <source>
        <dbReference type="EMBL" id="ACV69663.1"/>
    </source>
</evidence>
<proteinExistence type="predicted"/>
<dbReference type="STRING" id="485915.Dret_2381"/>
<dbReference type="EMBL" id="CP001734">
    <property type="protein sequence ID" value="ACV69663.1"/>
    <property type="molecule type" value="Genomic_DNA"/>
</dbReference>
<organism evidence="4 5">
    <name type="scientific">Desulfohalobium retbaense (strain ATCC 49708 / DSM 5692 / JCM 16813 / HR100)</name>
    <dbReference type="NCBI Taxonomy" id="485915"/>
    <lineage>
        <taxon>Bacteria</taxon>
        <taxon>Pseudomonadati</taxon>
        <taxon>Thermodesulfobacteriota</taxon>
        <taxon>Desulfovibrionia</taxon>
        <taxon>Desulfovibrionales</taxon>
        <taxon>Desulfohalobiaceae</taxon>
        <taxon>Desulfohalobium</taxon>
    </lineage>
</organism>
<evidence type="ECO:0000259" key="3">
    <source>
        <dbReference type="Pfam" id="PF06094"/>
    </source>
</evidence>
<dbReference type="Proteomes" id="UP000001052">
    <property type="component" value="Chromosome"/>
</dbReference>
<dbReference type="CDD" id="cd06661">
    <property type="entry name" value="GGCT_like"/>
    <property type="match status" value="1"/>
</dbReference>
<sequence>MASLFVYGTLMDAEVFFAVTGTAPPEAEKALLRGFARYRVRQATYPGILPCPGGQVEGVVLPDLPGALWHRLDEFEGPLYELRPVTVSTVGGSTAAAWAYIVPRHLGAQLSKEPWSLERFRREDKSALLRALG</sequence>
<protein>
    <recommendedName>
        <fullName evidence="2">Putative gamma-glutamylcyclotransferase</fullName>
    </recommendedName>
</protein>
<dbReference type="Gene3D" id="3.10.490.10">
    <property type="entry name" value="Gamma-glutamyl cyclotransferase-like"/>
    <property type="match status" value="1"/>
</dbReference>
<reference evidence="4 5" key="2">
    <citation type="journal article" date="2010" name="Stand. Genomic Sci.">
        <title>Complete genome sequence of Desulfohalobium retbaense type strain (HR(100)).</title>
        <authorList>
            <person name="Spring S."/>
            <person name="Nolan M."/>
            <person name="Lapidus A."/>
            <person name="Glavina Del Rio T."/>
            <person name="Copeland A."/>
            <person name="Tice H."/>
            <person name="Cheng J.F."/>
            <person name="Lucas S."/>
            <person name="Land M."/>
            <person name="Chen F."/>
            <person name="Bruce D."/>
            <person name="Goodwin L."/>
            <person name="Pitluck S."/>
            <person name="Ivanova N."/>
            <person name="Mavromatis K."/>
            <person name="Mikhailova N."/>
            <person name="Pati A."/>
            <person name="Chen A."/>
            <person name="Palaniappan K."/>
            <person name="Hauser L."/>
            <person name="Chang Y.J."/>
            <person name="Jeffries C.D."/>
            <person name="Munk C."/>
            <person name="Kiss H."/>
            <person name="Chain P."/>
            <person name="Han C."/>
            <person name="Brettin T."/>
            <person name="Detter J.C."/>
            <person name="Schuler E."/>
            <person name="Goker M."/>
            <person name="Rohde M."/>
            <person name="Bristow J."/>
            <person name="Eisen J.A."/>
            <person name="Markowitz V."/>
            <person name="Hugenholtz P."/>
            <person name="Kyrpides N.C."/>
            <person name="Klenk H.P."/>
        </authorList>
    </citation>
    <scope>NUCLEOTIDE SEQUENCE [LARGE SCALE GENOMIC DNA]</scope>
    <source>
        <strain evidence="4 5">DSM 5692</strain>
    </source>
</reference>
<dbReference type="InterPro" id="IPR036568">
    <property type="entry name" value="GGCT-like_sf"/>
</dbReference>
<evidence type="ECO:0000313" key="5">
    <source>
        <dbReference type="Proteomes" id="UP000001052"/>
    </source>
</evidence>
<accession>C8X5G6</accession>
<dbReference type="PANTHER" id="PTHR31544">
    <property type="entry name" value="AIG2-LIKE PROTEIN D"/>
    <property type="match status" value="1"/>
</dbReference>
<dbReference type="RefSeq" id="WP_015752797.1">
    <property type="nucleotide sequence ID" value="NC_013223.1"/>
</dbReference>
<name>C8X5G6_DESRD</name>
<feature type="domain" description="Gamma-glutamylcyclotransferase AIG2-like" evidence="3">
    <location>
        <begin position="4"/>
        <end position="115"/>
    </location>
</feature>
<dbReference type="PANTHER" id="PTHR31544:SF2">
    <property type="entry name" value="AIG2-LIKE PROTEIN D"/>
    <property type="match status" value="1"/>
</dbReference>
<dbReference type="InterPro" id="IPR013024">
    <property type="entry name" value="GGCT-like"/>
</dbReference>
<reference evidence="5" key="1">
    <citation type="submission" date="2009-09" db="EMBL/GenBank/DDBJ databases">
        <title>The complete chromosome of Desulfohalobium retbaense DSM 5692.</title>
        <authorList>
            <consortium name="US DOE Joint Genome Institute (JGI-PGF)"/>
            <person name="Lucas S."/>
            <person name="Copeland A."/>
            <person name="Lapidus A."/>
            <person name="Glavina del Rio T."/>
            <person name="Dalin E."/>
            <person name="Tice H."/>
            <person name="Bruce D."/>
            <person name="Goodwin L."/>
            <person name="Pitluck S."/>
            <person name="Kyrpides N."/>
            <person name="Mavromatis K."/>
            <person name="Ivanova N."/>
            <person name="Mikhailova N."/>
            <person name="Munk A.C."/>
            <person name="Brettin T."/>
            <person name="Detter J.C."/>
            <person name="Han C."/>
            <person name="Tapia R."/>
            <person name="Larimer F."/>
            <person name="Land M."/>
            <person name="Hauser L."/>
            <person name="Markowitz V."/>
            <person name="Cheng J.-F."/>
            <person name="Hugenholtz P."/>
            <person name="Woyke T."/>
            <person name="Wu D."/>
            <person name="Spring S."/>
            <person name="Klenk H.-P."/>
            <person name="Eisen J.A."/>
        </authorList>
    </citation>
    <scope>NUCLEOTIDE SEQUENCE [LARGE SCALE GENOMIC DNA]</scope>
    <source>
        <strain evidence="5">DSM 5692</strain>
    </source>
</reference>
<dbReference type="eggNOG" id="COG2105">
    <property type="taxonomic scope" value="Bacteria"/>
</dbReference>
<dbReference type="InterPro" id="IPR009288">
    <property type="entry name" value="AIG2-like_dom"/>
</dbReference>
<evidence type="ECO:0000256" key="2">
    <source>
        <dbReference type="ARBA" id="ARBA00030602"/>
    </source>
</evidence>
<dbReference type="KEGG" id="drt:Dret_2381"/>
<gene>
    <name evidence="4" type="ordered locus">Dret_2381</name>
</gene>
<evidence type="ECO:0000256" key="1">
    <source>
        <dbReference type="ARBA" id="ARBA00022679"/>
    </source>
</evidence>
<dbReference type="GO" id="GO:0016740">
    <property type="term" value="F:transferase activity"/>
    <property type="evidence" value="ECO:0007669"/>
    <property type="project" value="UniProtKB-KW"/>
</dbReference>
<dbReference type="HOGENOM" id="CLU_093936_3_0_7"/>